<comment type="caution">
    <text evidence="1">The sequence shown here is derived from an EMBL/GenBank/DDBJ whole genome shotgun (WGS) entry which is preliminary data.</text>
</comment>
<reference evidence="1" key="1">
    <citation type="submission" date="2021-02" db="EMBL/GenBank/DDBJ databases">
        <authorList>
            <person name="Nowell W R."/>
        </authorList>
    </citation>
    <scope>NUCLEOTIDE SEQUENCE</scope>
    <source>
        <strain evidence="1">Ploen Becks lab</strain>
    </source>
</reference>
<dbReference type="Proteomes" id="UP000663879">
    <property type="component" value="Unassembled WGS sequence"/>
</dbReference>
<proteinExistence type="predicted"/>
<keyword evidence="2" id="KW-1185">Reference proteome</keyword>
<sequence>MIASNTKTPKRVLSPSSEIYGNSAKIAEIEVEEQNVIEKIQIGTSTLETKEDVIQMIDFVQESIQKILLKTARECHKIIIKKELILQNWN</sequence>
<protein>
    <submittedName>
        <fullName evidence="1">Uncharacterized protein</fullName>
    </submittedName>
</protein>
<evidence type="ECO:0000313" key="2">
    <source>
        <dbReference type="Proteomes" id="UP000663879"/>
    </source>
</evidence>
<accession>A0A813WR18</accession>
<organism evidence="1 2">
    <name type="scientific">Brachionus calyciflorus</name>
    <dbReference type="NCBI Taxonomy" id="104777"/>
    <lineage>
        <taxon>Eukaryota</taxon>
        <taxon>Metazoa</taxon>
        <taxon>Spiralia</taxon>
        <taxon>Gnathifera</taxon>
        <taxon>Rotifera</taxon>
        <taxon>Eurotatoria</taxon>
        <taxon>Monogononta</taxon>
        <taxon>Pseudotrocha</taxon>
        <taxon>Ploima</taxon>
        <taxon>Brachionidae</taxon>
        <taxon>Brachionus</taxon>
    </lineage>
</organism>
<gene>
    <name evidence="1" type="ORF">OXX778_LOCUS9344</name>
</gene>
<dbReference type="AlphaFoldDB" id="A0A813WR18"/>
<name>A0A813WR18_9BILA</name>
<evidence type="ECO:0000313" key="1">
    <source>
        <dbReference type="EMBL" id="CAF0859094.1"/>
    </source>
</evidence>
<dbReference type="EMBL" id="CAJNOC010001373">
    <property type="protein sequence ID" value="CAF0859094.1"/>
    <property type="molecule type" value="Genomic_DNA"/>
</dbReference>